<keyword evidence="1 4" id="KW-0489">Methyltransferase</keyword>
<dbReference type="Proteomes" id="UP000481643">
    <property type="component" value="Unassembled WGS sequence"/>
</dbReference>
<dbReference type="GO" id="GO:0008170">
    <property type="term" value="F:N-methyltransferase activity"/>
    <property type="evidence" value="ECO:0007669"/>
    <property type="project" value="UniProtKB-ARBA"/>
</dbReference>
<dbReference type="PROSITE" id="PS00092">
    <property type="entry name" value="N6_MTASE"/>
    <property type="match status" value="1"/>
</dbReference>
<accession>A0A6L3Y4V8</accession>
<dbReference type="GO" id="GO:0003676">
    <property type="term" value="F:nucleic acid binding"/>
    <property type="evidence" value="ECO:0007669"/>
    <property type="project" value="InterPro"/>
</dbReference>
<evidence type="ECO:0000313" key="5">
    <source>
        <dbReference type="Proteomes" id="UP000481643"/>
    </source>
</evidence>
<evidence type="ECO:0000256" key="2">
    <source>
        <dbReference type="ARBA" id="ARBA00022691"/>
    </source>
</evidence>
<organism evidence="4 5">
    <name type="scientific">Brucella tritici</name>
    <dbReference type="NCBI Taxonomy" id="94626"/>
    <lineage>
        <taxon>Bacteria</taxon>
        <taxon>Pseudomonadati</taxon>
        <taxon>Pseudomonadota</taxon>
        <taxon>Alphaproteobacteria</taxon>
        <taxon>Hyphomicrobiales</taxon>
        <taxon>Brucellaceae</taxon>
        <taxon>Brucella/Ochrobactrum group</taxon>
        <taxon>Brucella</taxon>
    </lineage>
</organism>
<dbReference type="GO" id="GO:0008757">
    <property type="term" value="F:S-adenosylmethionine-dependent methyltransferase activity"/>
    <property type="evidence" value="ECO:0007669"/>
    <property type="project" value="UniProtKB-ARBA"/>
</dbReference>
<dbReference type="InterPro" id="IPR007848">
    <property type="entry name" value="Small_mtfrase_dom"/>
</dbReference>
<dbReference type="InterPro" id="IPR029063">
    <property type="entry name" value="SAM-dependent_MTases_sf"/>
</dbReference>
<feature type="domain" description="Methyltransferase small" evidence="3">
    <location>
        <begin position="66"/>
        <end position="150"/>
    </location>
</feature>
<evidence type="ECO:0000313" key="4">
    <source>
        <dbReference type="EMBL" id="KAB2676541.1"/>
    </source>
</evidence>
<reference evidence="4 5" key="1">
    <citation type="submission" date="2019-09" db="EMBL/GenBank/DDBJ databases">
        <title>Taxonomic organization of the family Brucellaceae based on a phylogenomic approach.</title>
        <authorList>
            <person name="Leclercq S."/>
            <person name="Cloeckaert A."/>
            <person name="Zygmunt M.S."/>
        </authorList>
    </citation>
    <scope>NUCLEOTIDE SEQUENCE [LARGE SCALE GENOMIC DNA]</scope>
    <source>
        <strain evidence="4 5">WS1830</strain>
    </source>
</reference>
<evidence type="ECO:0000259" key="3">
    <source>
        <dbReference type="Pfam" id="PF05175"/>
    </source>
</evidence>
<dbReference type="InterPro" id="IPR002052">
    <property type="entry name" value="DNA_methylase_N6_adenine_CS"/>
</dbReference>
<sequence length="279" mass="31808">MAKLTKAQRKAHAEAEAILSKDRLTEDEREFVFNNWHEGAECNNAAAGAFFTPLDLAADFAIDVGTGRVIDLCAGIGVLSYFVKERSKWNSQPTEIICVERNHRYVEIGKKLVPDARWICADVFDWREWWNDELDGQMFDYAIGNPPFGRVRRSADAPRYKGADFEFHVIDIASQMADYGTFIVPQQSASFQYSGRPYYERRETGRATDFEKLTGLVMEAGAGVDTSIHANDWKDTRIITEIICLEFADAREKQRQQRERIASRPIAQMLSHTEQLALL</sequence>
<name>A0A6L3Y4V8_9HYPH</name>
<dbReference type="CDD" id="cd02440">
    <property type="entry name" value="AdoMet_MTases"/>
    <property type="match status" value="1"/>
</dbReference>
<dbReference type="RefSeq" id="WP_151654014.1">
    <property type="nucleotide sequence ID" value="NZ_WBVX01000046.1"/>
</dbReference>
<dbReference type="EMBL" id="WBVX01000046">
    <property type="protein sequence ID" value="KAB2676541.1"/>
    <property type="molecule type" value="Genomic_DNA"/>
</dbReference>
<dbReference type="Pfam" id="PF05175">
    <property type="entry name" value="MTS"/>
    <property type="match status" value="1"/>
</dbReference>
<keyword evidence="2" id="KW-0949">S-adenosyl-L-methionine</keyword>
<evidence type="ECO:0000256" key="1">
    <source>
        <dbReference type="ARBA" id="ARBA00022603"/>
    </source>
</evidence>
<proteinExistence type="predicted"/>
<dbReference type="SUPFAM" id="SSF53335">
    <property type="entry name" value="S-adenosyl-L-methionine-dependent methyltransferases"/>
    <property type="match status" value="1"/>
</dbReference>
<dbReference type="AlphaFoldDB" id="A0A6L3Y4V8"/>
<dbReference type="GO" id="GO:0032259">
    <property type="term" value="P:methylation"/>
    <property type="evidence" value="ECO:0007669"/>
    <property type="project" value="UniProtKB-KW"/>
</dbReference>
<dbReference type="Gene3D" id="3.40.50.150">
    <property type="entry name" value="Vaccinia Virus protein VP39"/>
    <property type="match status" value="1"/>
</dbReference>
<comment type="caution">
    <text evidence="4">The sequence shown here is derived from an EMBL/GenBank/DDBJ whole genome shotgun (WGS) entry which is preliminary data.</text>
</comment>
<protein>
    <submittedName>
        <fullName evidence="4">Methyltransferase</fullName>
    </submittedName>
</protein>
<keyword evidence="4" id="KW-0808">Transferase</keyword>
<gene>
    <name evidence="4" type="ORF">F9L08_26475</name>
</gene>